<dbReference type="Proteomes" id="UP001163603">
    <property type="component" value="Chromosome 15"/>
</dbReference>
<dbReference type="EMBL" id="CM047750">
    <property type="protein sequence ID" value="KAJ0008125.1"/>
    <property type="molecule type" value="Genomic_DNA"/>
</dbReference>
<evidence type="ECO:0000313" key="1">
    <source>
        <dbReference type="EMBL" id="KAJ0008125.1"/>
    </source>
</evidence>
<organism evidence="1 2">
    <name type="scientific">Pistacia integerrima</name>
    <dbReference type="NCBI Taxonomy" id="434235"/>
    <lineage>
        <taxon>Eukaryota</taxon>
        <taxon>Viridiplantae</taxon>
        <taxon>Streptophyta</taxon>
        <taxon>Embryophyta</taxon>
        <taxon>Tracheophyta</taxon>
        <taxon>Spermatophyta</taxon>
        <taxon>Magnoliopsida</taxon>
        <taxon>eudicotyledons</taxon>
        <taxon>Gunneridae</taxon>
        <taxon>Pentapetalae</taxon>
        <taxon>rosids</taxon>
        <taxon>malvids</taxon>
        <taxon>Sapindales</taxon>
        <taxon>Anacardiaceae</taxon>
        <taxon>Pistacia</taxon>
    </lineage>
</organism>
<sequence>MESVEVAMACLALLGHRRPTMSQVVTELSECLASEMARTQSGHGLDSNDSVDRMISMNLGSVLSPGAR</sequence>
<comment type="caution">
    <text evidence="1">The sequence shown here is derived from an EMBL/GenBank/DDBJ whole genome shotgun (WGS) entry which is preliminary data.</text>
</comment>
<accession>A0ACC0X1T2</accession>
<gene>
    <name evidence="1" type="ORF">Pint_29517</name>
</gene>
<keyword evidence="2" id="KW-1185">Reference proteome</keyword>
<name>A0ACC0X1T2_9ROSI</name>
<protein>
    <submittedName>
        <fullName evidence="1">Uncharacterized protein</fullName>
    </submittedName>
</protein>
<reference evidence="2" key="1">
    <citation type="journal article" date="2023" name="G3 (Bethesda)">
        <title>Genome assembly and association tests identify interacting loci associated with vigor, precocity, and sex in interspecific pistachio rootstocks.</title>
        <authorList>
            <person name="Palmer W."/>
            <person name="Jacygrad E."/>
            <person name="Sagayaradj S."/>
            <person name="Cavanaugh K."/>
            <person name="Han R."/>
            <person name="Bertier L."/>
            <person name="Beede B."/>
            <person name="Kafkas S."/>
            <person name="Golino D."/>
            <person name="Preece J."/>
            <person name="Michelmore R."/>
        </authorList>
    </citation>
    <scope>NUCLEOTIDE SEQUENCE [LARGE SCALE GENOMIC DNA]</scope>
</reference>
<evidence type="ECO:0000313" key="2">
    <source>
        <dbReference type="Proteomes" id="UP001163603"/>
    </source>
</evidence>
<proteinExistence type="predicted"/>